<keyword evidence="3" id="KW-1185">Reference proteome</keyword>
<feature type="compositionally biased region" description="Basic and acidic residues" evidence="1">
    <location>
        <begin position="128"/>
        <end position="139"/>
    </location>
</feature>
<name>A0A7J5Z7L2_DISMA</name>
<feature type="compositionally biased region" description="Basic and acidic residues" evidence="1">
    <location>
        <begin position="102"/>
        <end position="111"/>
    </location>
</feature>
<dbReference type="AlphaFoldDB" id="A0A7J5Z7L2"/>
<evidence type="ECO:0000313" key="2">
    <source>
        <dbReference type="EMBL" id="KAF3857646.1"/>
    </source>
</evidence>
<feature type="region of interest" description="Disordered" evidence="1">
    <location>
        <begin position="79"/>
        <end position="147"/>
    </location>
</feature>
<sequence length="147" mass="16421">MQTDRETGERQVRDRQADRQTDRQVRDRQTGVSPPLPLQMSTVTLTCSDPPLQPSPVVPLPCSPHLVRDVVAALQQQVSQSVRPQQEVNDLIQQRGGLDQSDDSREERGSRECSSFILPTISSPSWALRERSSPSDSWREASSSRAS</sequence>
<dbReference type="EMBL" id="JAAKFY010000004">
    <property type="protein sequence ID" value="KAF3857646.1"/>
    <property type="molecule type" value="Genomic_DNA"/>
</dbReference>
<comment type="caution">
    <text evidence="2">The sequence shown here is derived from an EMBL/GenBank/DDBJ whole genome shotgun (WGS) entry which is preliminary data.</text>
</comment>
<feature type="compositionally biased region" description="Basic and acidic residues" evidence="1">
    <location>
        <begin position="1"/>
        <end position="29"/>
    </location>
</feature>
<feature type="region of interest" description="Disordered" evidence="1">
    <location>
        <begin position="1"/>
        <end position="57"/>
    </location>
</feature>
<accession>A0A7J5Z7L2</accession>
<reference evidence="2 3" key="1">
    <citation type="submission" date="2020-03" db="EMBL/GenBank/DDBJ databases">
        <title>Dissostichus mawsoni Genome sequencing and assembly.</title>
        <authorList>
            <person name="Park H."/>
        </authorList>
    </citation>
    <scope>NUCLEOTIDE SEQUENCE [LARGE SCALE GENOMIC DNA]</scope>
    <source>
        <strain evidence="2">DM0001</strain>
        <tissue evidence="2">Muscle</tissue>
    </source>
</reference>
<organism evidence="2 3">
    <name type="scientific">Dissostichus mawsoni</name>
    <name type="common">Antarctic cod</name>
    <dbReference type="NCBI Taxonomy" id="36200"/>
    <lineage>
        <taxon>Eukaryota</taxon>
        <taxon>Metazoa</taxon>
        <taxon>Chordata</taxon>
        <taxon>Craniata</taxon>
        <taxon>Vertebrata</taxon>
        <taxon>Euteleostomi</taxon>
        <taxon>Actinopterygii</taxon>
        <taxon>Neopterygii</taxon>
        <taxon>Teleostei</taxon>
        <taxon>Neoteleostei</taxon>
        <taxon>Acanthomorphata</taxon>
        <taxon>Eupercaria</taxon>
        <taxon>Perciformes</taxon>
        <taxon>Notothenioidei</taxon>
        <taxon>Nototheniidae</taxon>
        <taxon>Dissostichus</taxon>
    </lineage>
</organism>
<dbReference type="Proteomes" id="UP000518266">
    <property type="component" value="Unassembled WGS sequence"/>
</dbReference>
<protein>
    <submittedName>
        <fullName evidence="2">Uncharacterized protein</fullName>
    </submittedName>
</protein>
<proteinExistence type="predicted"/>
<evidence type="ECO:0000313" key="3">
    <source>
        <dbReference type="Proteomes" id="UP000518266"/>
    </source>
</evidence>
<gene>
    <name evidence="2" type="ORF">F7725_010847</name>
</gene>
<evidence type="ECO:0000256" key="1">
    <source>
        <dbReference type="SAM" id="MobiDB-lite"/>
    </source>
</evidence>